<dbReference type="Proteomes" id="UP000286100">
    <property type="component" value="Unassembled WGS sequence"/>
</dbReference>
<proteinExistence type="predicted"/>
<evidence type="ECO:0000313" key="1">
    <source>
        <dbReference type="EMBL" id="RJF90828.1"/>
    </source>
</evidence>
<accession>A0A418WLD8</accession>
<keyword evidence="2" id="KW-1185">Reference proteome</keyword>
<organism evidence="1 2">
    <name type="scientific">Sphingomonas cavernae</name>
    <dbReference type="NCBI Taxonomy" id="2320861"/>
    <lineage>
        <taxon>Bacteria</taxon>
        <taxon>Pseudomonadati</taxon>
        <taxon>Pseudomonadota</taxon>
        <taxon>Alphaproteobacteria</taxon>
        <taxon>Sphingomonadales</taxon>
        <taxon>Sphingomonadaceae</taxon>
        <taxon>Sphingomonas</taxon>
    </lineage>
</organism>
<dbReference type="EMBL" id="QYUM01000003">
    <property type="protein sequence ID" value="RJF90828.1"/>
    <property type="molecule type" value="Genomic_DNA"/>
</dbReference>
<reference evidence="1 2" key="1">
    <citation type="submission" date="2018-09" db="EMBL/GenBank/DDBJ databases">
        <authorList>
            <person name="Zhu H."/>
        </authorList>
    </citation>
    <scope>NUCLEOTIDE SEQUENCE [LARGE SCALE GENOMIC DNA]</scope>
    <source>
        <strain evidence="1 2">K2R01-6</strain>
    </source>
</reference>
<name>A0A418WLD8_9SPHN</name>
<dbReference type="AlphaFoldDB" id="A0A418WLD8"/>
<sequence>MPFDSMPQGKPWGEPWLPQCKSCRQPIANNEPVENLRFDNFSDHKLAELSGAYHAACAKPFMSLARALKMMSSRPF</sequence>
<evidence type="ECO:0000313" key="2">
    <source>
        <dbReference type="Proteomes" id="UP000286100"/>
    </source>
</evidence>
<protein>
    <submittedName>
        <fullName evidence="1">Uncharacterized protein</fullName>
    </submittedName>
</protein>
<comment type="caution">
    <text evidence="1">The sequence shown here is derived from an EMBL/GenBank/DDBJ whole genome shotgun (WGS) entry which is preliminary data.</text>
</comment>
<gene>
    <name evidence="1" type="ORF">D3876_11600</name>
</gene>